<keyword evidence="5" id="KW-1185">Reference proteome</keyword>
<reference evidence="4" key="1">
    <citation type="submission" date="2023-03" db="EMBL/GenBank/DDBJ databases">
        <title>Chromosome-scale reference genome and RAD-based genetic map of yellow starthistle (Centaurea solstitialis) reveal putative structural variation and QTLs associated with invader traits.</title>
        <authorList>
            <person name="Reatini B."/>
            <person name="Cang F.A."/>
            <person name="Jiang Q."/>
            <person name="Mckibben M.T.W."/>
            <person name="Barker M.S."/>
            <person name="Rieseberg L.H."/>
            <person name="Dlugosch K.M."/>
        </authorList>
    </citation>
    <scope>NUCLEOTIDE SEQUENCE</scope>
    <source>
        <strain evidence="4">CAN-66</strain>
        <tissue evidence="4">Leaf</tissue>
    </source>
</reference>
<dbReference type="Gene3D" id="3.30.40.10">
    <property type="entry name" value="Zinc/RING finger domain, C3HC4 (zinc finger)"/>
    <property type="match status" value="1"/>
</dbReference>
<gene>
    <name evidence="4" type="ORF">OSB04_001256</name>
</gene>
<dbReference type="SUPFAM" id="SSF57850">
    <property type="entry name" value="RING/U-box"/>
    <property type="match status" value="1"/>
</dbReference>
<dbReference type="Pfam" id="PF13639">
    <property type="entry name" value="zf-RING_2"/>
    <property type="match status" value="1"/>
</dbReference>
<feature type="transmembrane region" description="Helical" evidence="2">
    <location>
        <begin position="438"/>
        <end position="459"/>
    </location>
</feature>
<dbReference type="EMBL" id="JARYMX010000001">
    <property type="protein sequence ID" value="KAJ9565290.1"/>
    <property type="molecule type" value="Genomic_DNA"/>
</dbReference>
<keyword evidence="2" id="KW-1133">Transmembrane helix</keyword>
<proteinExistence type="predicted"/>
<dbReference type="CDD" id="cd16461">
    <property type="entry name" value="RING-H2_EL5-like"/>
    <property type="match status" value="1"/>
</dbReference>
<dbReference type="AlphaFoldDB" id="A0AA38TQN4"/>
<organism evidence="4 5">
    <name type="scientific">Centaurea solstitialis</name>
    <name type="common">yellow star-thistle</name>
    <dbReference type="NCBI Taxonomy" id="347529"/>
    <lineage>
        <taxon>Eukaryota</taxon>
        <taxon>Viridiplantae</taxon>
        <taxon>Streptophyta</taxon>
        <taxon>Embryophyta</taxon>
        <taxon>Tracheophyta</taxon>
        <taxon>Spermatophyta</taxon>
        <taxon>Magnoliopsida</taxon>
        <taxon>eudicotyledons</taxon>
        <taxon>Gunneridae</taxon>
        <taxon>Pentapetalae</taxon>
        <taxon>asterids</taxon>
        <taxon>campanulids</taxon>
        <taxon>Asterales</taxon>
        <taxon>Asteraceae</taxon>
        <taxon>Carduoideae</taxon>
        <taxon>Cardueae</taxon>
        <taxon>Centaureinae</taxon>
        <taxon>Centaurea</taxon>
    </lineage>
</organism>
<keyword evidence="1" id="KW-0479">Metal-binding</keyword>
<dbReference type="InterPro" id="IPR012862">
    <property type="entry name" value="DUF1635"/>
</dbReference>
<dbReference type="SMART" id="SM00184">
    <property type="entry name" value="RING"/>
    <property type="match status" value="1"/>
</dbReference>
<dbReference type="Pfam" id="PF07795">
    <property type="entry name" value="DUF1635"/>
    <property type="match status" value="1"/>
</dbReference>
<dbReference type="InterPro" id="IPR013083">
    <property type="entry name" value="Znf_RING/FYVE/PHD"/>
</dbReference>
<evidence type="ECO:0000259" key="3">
    <source>
        <dbReference type="PROSITE" id="PS50089"/>
    </source>
</evidence>
<dbReference type="GO" id="GO:0008270">
    <property type="term" value="F:zinc ion binding"/>
    <property type="evidence" value="ECO:0007669"/>
    <property type="project" value="UniProtKB-KW"/>
</dbReference>
<comment type="caution">
    <text evidence="4">The sequence shown here is derived from an EMBL/GenBank/DDBJ whole genome shotgun (WGS) entry which is preliminary data.</text>
</comment>
<name>A0AA38TQN4_9ASTR</name>
<sequence>MAARPIVANLPLPSNTESATEDVVAGVEGFNFEVTSEKDSSLLLFLERLENNTKKDESLINYKGCGVLAIGLGVWWNIPSIRIRVQTPTVVGNILALALKDRLARVQPPLVAKKAKGLIDLFYGIQLLTGVWVGSGASPWVGLRVGSWARGISRCPYGSGYPRNSVDELKLKIHYTSQELEAVKARANEEMNRNTESVKQLLHLLKLVCHERDEARDQIQNLFLKIMPNSMHNNTMMISDSFAIDQFHPSPLMKPAKAANSSIAESNSISDAYNHSNSSPVDSLFDPVTSPEFPNINTNSFVFPKIDHATLMMESMIKGKALPKKGKLLKAVMEAGPLIETLLAARPVPNWPKAVSPLPSFSISPNGVQYPMTTTMMISEQSQPFVDMSCGGSGFFSFESFDDVNFGQINSSILHSFANKIMAASSPEPSPGFHSKSWSPMVIAIIGTMGTLFLVFSYFNILRRCSFHNVFFSRNGQRRRLRDTIPDGNDPSLQFQSRGLDSLAIQMIPVTQFDKKTKSADCGDQSTECSICLGEYEEDEWVKTIPNCCHVFHVSCIDTWFQTHSSCPLCRSDVFDLEVSVSTCGSVIGGNLIREDVDEERSAFYQALRSHILQNTNMARLEN</sequence>
<evidence type="ECO:0000256" key="1">
    <source>
        <dbReference type="PROSITE-ProRule" id="PRU00175"/>
    </source>
</evidence>
<keyword evidence="1" id="KW-0863">Zinc-finger</keyword>
<dbReference type="InterPro" id="IPR001841">
    <property type="entry name" value="Znf_RING"/>
</dbReference>
<dbReference type="PANTHER" id="PTHR33431:SF12">
    <property type="entry name" value="HIGH MOBILITY GROUP BOX PROTEIN, PUTATIVE (DUF1635)-RELATED"/>
    <property type="match status" value="1"/>
</dbReference>
<evidence type="ECO:0000313" key="5">
    <source>
        <dbReference type="Proteomes" id="UP001172457"/>
    </source>
</evidence>
<dbReference type="PANTHER" id="PTHR33431">
    <property type="entry name" value="ENABLED-LIKE PROTEIN (DUF1635)"/>
    <property type="match status" value="1"/>
</dbReference>
<dbReference type="PROSITE" id="PS50089">
    <property type="entry name" value="ZF_RING_2"/>
    <property type="match status" value="1"/>
</dbReference>
<evidence type="ECO:0000313" key="4">
    <source>
        <dbReference type="EMBL" id="KAJ9565290.1"/>
    </source>
</evidence>
<keyword evidence="2" id="KW-0812">Transmembrane</keyword>
<keyword evidence="1" id="KW-0862">Zinc</keyword>
<keyword evidence="2" id="KW-0472">Membrane</keyword>
<dbReference type="Proteomes" id="UP001172457">
    <property type="component" value="Chromosome 1"/>
</dbReference>
<protein>
    <recommendedName>
        <fullName evidence="3">RING-type domain-containing protein</fullName>
    </recommendedName>
</protein>
<feature type="domain" description="RING-type" evidence="3">
    <location>
        <begin position="529"/>
        <end position="571"/>
    </location>
</feature>
<evidence type="ECO:0000256" key="2">
    <source>
        <dbReference type="SAM" id="Phobius"/>
    </source>
</evidence>
<accession>A0AA38TQN4</accession>